<accession>A0A8S9KHI9</accession>
<proteinExistence type="predicted"/>
<feature type="region of interest" description="Disordered" evidence="1">
    <location>
        <begin position="39"/>
        <end position="58"/>
    </location>
</feature>
<dbReference type="AlphaFoldDB" id="A0A8S9KHI9"/>
<protein>
    <submittedName>
        <fullName evidence="2">Uncharacterized protein</fullName>
    </submittedName>
</protein>
<evidence type="ECO:0000313" key="2">
    <source>
        <dbReference type="EMBL" id="KAF2593669.1"/>
    </source>
</evidence>
<dbReference type="EMBL" id="QGKY02000164">
    <property type="protein sequence ID" value="KAF2593669.1"/>
    <property type="molecule type" value="Genomic_DNA"/>
</dbReference>
<sequence>MGATLPERRHELVVPYLSERPHEVARHFIILECKNRSGATSRSDDLRSIPAPKATSGSDVPRSLRFNYLVELMINQGPFGIGVPHGILGDIWVHLELKRSDKGDHWTSSAWERPYRSDAMNSLCSTSQSDLTRSLAISSFWSAKIDSERRLAATI</sequence>
<evidence type="ECO:0000256" key="1">
    <source>
        <dbReference type="SAM" id="MobiDB-lite"/>
    </source>
</evidence>
<organism evidence="2">
    <name type="scientific">Brassica cretica</name>
    <name type="common">Mustard</name>
    <dbReference type="NCBI Taxonomy" id="69181"/>
    <lineage>
        <taxon>Eukaryota</taxon>
        <taxon>Viridiplantae</taxon>
        <taxon>Streptophyta</taxon>
        <taxon>Embryophyta</taxon>
        <taxon>Tracheophyta</taxon>
        <taxon>Spermatophyta</taxon>
        <taxon>Magnoliopsida</taxon>
        <taxon>eudicotyledons</taxon>
        <taxon>Gunneridae</taxon>
        <taxon>Pentapetalae</taxon>
        <taxon>rosids</taxon>
        <taxon>malvids</taxon>
        <taxon>Brassicales</taxon>
        <taxon>Brassicaceae</taxon>
        <taxon>Brassiceae</taxon>
        <taxon>Brassica</taxon>
    </lineage>
</organism>
<reference evidence="2" key="1">
    <citation type="submission" date="2019-12" db="EMBL/GenBank/DDBJ databases">
        <title>Genome sequencing and annotation of Brassica cretica.</title>
        <authorList>
            <person name="Studholme D.J."/>
            <person name="Sarris P.F."/>
        </authorList>
    </citation>
    <scope>NUCLEOTIDE SEQUENCE</scope>
    <source>
        <strain evidence="2">PFS-102/07</strain>
        <tissue evidence="2">Leaf</tissue>
    </source>
</reference>
<comment type="caution">
    <text evidence="2">The sequence shown here is derived from an EMBL/GenBank/DDBJ whole genome shotgun (WGS) entry which is preliminary data.</text>
</comment>
<name>A0A8S9KHI9_BRACR</name>
<gene>
    <name evidence="2" type="ORF">F2Q70_00044419</name>
</gene>